<reference evidence="1" key="1">
    <citation type="submission" date="2021-02" db="EMBL/GenBank/DDBJ databases">
        <authorList>
            <consortium name="DOE Joint Genome Institute"/>
            <person name="Ahrendt S."/>
            <person name="Looney B.P."/>
            <person name="Miyauchi S."/>
            <person name="Morin E."/>
            <person name="Drula E."/>
            <person name="Courty P.E."/>
            <person name="Chicoki N."/>
            <person name="Fauchery L."/>
            <person name="Kohler A."/>
            <person name="Kuo A."/>
            <person name="Labutti K."/>
            <person name="Pangilinan J."/>
            <person name="Lipzen A."/>
            <person name="Riley R."/>
            <person name="Andreopoulos W."/>
            <person name="He G."/>
            <person name="Johnson J."/>
            <person name="Barry K.W."/>
            <person name="Grigoriev I.V."/>
            <person name="Nagy L."/>
            <person name="Hibbett D."/>
            <person name="Henrissat B."/>
            <person name="Matheny P.B."/>
            <person name="Labbe J."/>
            <person name="Martin F."/>
        </authorList>
    </citation>
    <scope>NUCLEOTIDE SEQUENCE</scope>
    <source>
        <strain evidence="1">FP105234-sp</strain>
    </source>
</reference>
<keyword evidence="2" id="KW-1185">Reference proteome</keyword>
<sequence length="84" mass="8845">MSIPHPGPLSDALTIQYPPAQLEPATHTDPAPRPPLLFKVTGQLLLTPGVILAFGVPKAVLSYRGENANPTTLDFVFGVICAIA</sequence>
<accession>A0ACB8S968</accession>
<evidence type="ECO:0000313" key="1">
    <source>
        <dbReference type="EMBL" id="KAI0053169.1"/>
    </source>
</evidence>
<gene>
    <name evidence="1" type="ORF">FA95DRAFT_1552653</name>
</gene>
<comment type="caution">
    <text evidence="1">The sequence shown here is derived from an EMBL/GenBank/DDBJ whole genome shotgun (WGS) entry which is preliminary data.</text>
</comment>
<evidence type="ECO:0000313" key="2">
    <source>
        <dbReference type="Proteomes" id="UP000814033"/>
    </source>
</evidence>
<protein>
    <submittedName>
        <fullName evidence="1">Uncharacterized protein</fullName>
    </submittedName>
</protein>
<reference evidence="1" key="2">
    <citation type="journal article" date="2022" name="New Phytol.">
        <title>Evolutionary transition to the ectomycorrhizal habit in the genomes of a hyperdiverse lineage of mushroom-forming fungi.</title>
        <authorList>
            <person name="Looney B."/>
            <person name="Miyauchi S."/>
            <person name="Morin E."/>
            <person name="Drula E."/>
            <person name="Courty P.E."/>
            <person name="Kohler A."/>
            <person name="Kuo A."/>
            <person name="LaButti K."/>
            <person name="Pangilinan J."/>
            <person name="Lipzen A."/>
            <person name="Riley R."/>
            <person name="Andreopoulos W."/>
            <person name="He G."/>
            <person name="Johnson J."/>
            <person name="Nolan M."/>
            <person name="Tritt A."/>
            <person name="Barry K.W."/>
            <person name="Grigoriev I.V."/>
            <person name="Nagy L.G."/>
            <person name="Hibbett D."/>
            <person name="Henrissat B."/>
            <person name="Matheny P.B."/>
            <person name="Labbe J."/>
            <person name="Martin F.M."/>
        </authorList>
    </citation>
    <scope>NUCLEOTIDE SEQUENCE</scope>
    <source>
        <strain evidence="1">FP105234-sp</strain>
    </source>
</reference>
<proteinExistence type="predicted"/>
<dbReference type="EMBL" id="MU275841">
    <property type="protein sequence ID" value="KAI0053169.1"/>
    <property type="molecule type" value="Genomic_DNA"/>
</dbReference>
<dbReference type="Proteomes" id="UP000814033">
    <property type="component" value="Unassembled WGS sequence"/>
</dbReference>
<name>A0ACB8S968_9AGAM</name>
<organism evidence="1 2">
    <name type="scientific">Auriscalpium vulgare</name>
    <dbReference type="NCBI Taxonomy" id="40419"/>
    <lineage>
        <taxon>Eukaryota</taxon>
        <taxon>Fungi</taxon>
        <taxon>Dikarya</taxon>
        <taxon>Basidiomycota</taxon>
        <taxon>Agaricomycotina</taxon>
        <taxon>Agaricomycetes</taxon>
        <taxon>Russulales</taxon>
        <taxon>Auriscalpiaceae</taxon>
        <taxon>Auriscalpium</taxon>
    </lineage>
</organism>